<evidence type="ECO:0000256" key="6">
    <source>
        <dbReference type="ARBA" id="ARBA00023136"/>
    </source>
</evidence>
<comment type="subunit">
    <text evidence="7">The Tat system comprises two distinct complexes: a TatABC complex, containing multiple copies of TatA, TatB and TatC subunits, and a separate TatA complex, containing only TatA subunits. Substrates initially bind to the TatABC complex, which probably triggers association of the separate TatA complex to form the active translocon.</text>
</comment>
<evidence type="ECO:0000256" key="7">
    <source>
        <dbReference type="HAMAP-Rule" id="MF_00902"/>
    </source>
</evidence>
<keyword evidence="5 7" id="KW-0811">Translocation</keyword>
<feature type="transmembrane region" description="Helical" evidence="7">
    <location>
        <begin position="167"/>
        <end position="191"/>
    </location>
</feature>
<evidence type="ECO:0000256" key="3">
    <source>
        <dbReference type="ARBA" id="ARBA00022927"/>
    </source>
</evidence>
<gene>
    <name evidence="7 8" type="primary">tatC</name>
    <name evidence="8" type="ORF">GCM10009867_02650</name>
</gene>
<dbReference type="PRINTS" id="PR01840">
    <property type="entry name" value="TATCFAMILY"/>
</dbReference>
<dbReference type="EMBL" id="BAAARN010000001">
    <property type="protein sequence ID" value="GAA2730673.1"/>
    <property type="molecule type" value="Genomic_DNA"/>
</dbReference>
<evidence type="ECO:0000256" key="4">
    <source>
        <dbReference type="ARBA" id="ARBA00022989"/>
    </source>
</evidence>
<dbReference type="PANTHER" id="PTHR30371">
    <property type="entry name" value="SEC-INDEPENDENT PROTEIN TRANSLOCASE PROTEIN TATC"/>
    <property type="match status" value="1"/>
</dbReference>
<keyword evidence="7" id="KW-1003">Cell membrane</keyword>
<organism evidence="8 9">
    <name type="scientific">Pedococcus aerophilus</name>
    <dbReference type="NCBI Taxonomy" id="436356"/>
    <lineage>
        <taxon>Bacteria</taxon>
        <taxon>Bacillati</taxon>
        <taxon>Actinomycetota</taxon>
        <taxon>Actinomycetes</taxon>
        <taxon>Micrococcales</taxon>
        <taxon>Intrasporangiaceae</taxon>
        <taxon>Pedococcus</taxon>
    </lineage>
</organism>
<keyword evidence="6 7" id="KW-0472">Membrane</keyword>
<evidence type="ECO:0000256" key="5">
    <source>
        <dbReference type="ARBA" id="ARBA00023010"/>
    </source>
</evidence>
<feature type="transmembrane region" description="Helical" evidence="7">
    <location>
        <begin position="85"/>
        <end position="107"/>
    </location>
</feature>
<feature type="transmembrane region" description="Helical" evidence="7">
    <location>
        <begin position="26"/>
        <end position="44"/>
    </location>
</feature>
<feature type="transmembrane region" description="Helical" evidence="7">
    <location>
        <begin position="203"/>
        <end position="220"/>
    </location>
</feature>
<keyword evidence="4 7" id="KW-1133">Transmembrane helix</keyword>
<keyword evidence="3 7" id="KW-0653">Protein transport</keyword>
<dbReference type="RefSeq" id="WP_344189503.1">
    <property type="nucleotide sequence ID" value="NZ_BAAARN010000001.1"/>
</dbReference>
<feature type="transmembrane region" description="Helical" evidence="7">
    <location>
        <begin position="226"/>
        <end position="247"/>
    </location>
</feature>
<keyword evidence="7" id="KW-0813">Transport</keyword>
<keyword evidence="9" id="KW-1185">Reference proteome</keyword>
<comment type="subcellular location">
    <subcellularLocation>
        <location evidence="7">Cell membrane</location>
        <topology evidence="7">Multi-pass membrane protein</topology>
    </subcellularLocation>
    <subcellularLocation>
        <location evidence="1">Membrane</location>
        <topology evidence="1">Multi-pass membrane protein</topology>
    </subcellularLocation>
</comment>
<comment type="function">
    <text evidence="7">Part of the twin-arginine translocation (Tat) system that transports large folded proteins containing a characteristic twin-arginine motif in their signal peptide across membranes. Together with TatB, TatC is part of a receptor directly interacting with Tat signal peptides.</text>
</comment>
<name>A0ABN3UEH4_9MICO</name>
<proteinExistence type="inferred from homology"/>
<reference evidence="8 9" key="1">
    <citation type="journal article" date="2019" name="Int. J. Syst. Evol. Microbiol.">
        <title>The Global Catalogue of Microorganisms (GCM) 10K type strain sequencing project: providing services to taxonomists for standard genome sequencing and annotation.</title>
        <authorList>
            <consortium name="The Broad Institute Genomics Platform"/>
            <consortium name="The Broad Institute Genome Sequencing Center for Infectious Disease"/>
            <person name="Wu L."/>
            <person name="Ma J."/>
        </authorList>
    </citation>
    <scope>NUCLEOTIDE SEQUENCE [LARGE SCALE GENOMIC DNA]</scope>
    <source>
        <strain evidence="8 9">JCM 16378</strain>
    </source>
</reference>
<evidence type="ECO:0000256" key="1">
    <source>
        <dbReference type="ARBA" id="ARBA00004141"/>
    </source>
</evidence>
<evidence type="ECO:0000313" key="8">
    <source>
        <dbReference type="EMBL" id="GAA2730673.1"/>
    </source>
</evidence>
<dbReference type="Pfam" id="PF00902">
    <property type="entry name" value="TatC"/>
    <property type="match status" value="1"/>
</dbReference>
<comment type="similarity">
    <text evidence="7">Belongs to the TatC family.</text>
</comment>
<sequence length="271" mass="30097">MAFRRVRNPDGRMTLGDHLRELRRRLLIAAIALVIGAIGGWYLYDPVYEHLTRPLVEIATERGDGNSIALNFAGLTAAFSQRVSIAIFVGVIVSSPVWLFQLWAFVVPGLTKKERNISLAFIAATVPLFLGGCWFAYQTLPKAVQLLISFTPDGAVNYPEAALYFSFVTRFILVFGGAFLMPVFLVALNVVRVLPASVMRRTWRPAFVVIFVFAAIATPTPDPFTMFLLAIPLCVLYLAALGVSTLLDRRRAKDRPEWAEQELSDDEASTL</sequence>
<comment type="caution">
    <text evidence="8">The sequence shown here is derived from an EMBL/GenBank/DDBJ whole genome shotgun (WGS) entry which is preliminary data.</text>
</comment>
<keyword evidence="2 7" id="KW-0812">Transmembrane</keyword>
<dbReference type="NCBIfam" id="TIGR00945">
    <property type="entry name" value="tatC"/>
    <property type="match status" value="1"/>
</dbReference>
<dbReference type="Proteomes" id="UP001501326">
    <property type="component" value="Unassembled WGS sequence"/>
</dbReference>
<dbReference type="InterPro" id="IPR002033">
    <property type="entry name" value="TatC"/>
</dbReference>
<protein>
    <recommendedName>
        <fullName evidence="7">Sec-independent protein translocase protein TatC</fullName>
    </recommendedName>
</protein>
<dbReference type="PANTHER" id="PTHR30371:SF0">
    <property type="entry name" value="SEC-INDEPENDENT PROTEIN TRANSLOCASE PROTEIN TATC, CHLOROPLASTIC-RELATED"/>
    <property type="match status" value="1"/>
</dbReference>
<evidence type="ECO:0000256" key="2">
    <source>
        <dbReference type="ARBA" id="ARBA00022692"/>
    </source>
</evidence>
<feature type="transmembrane region" description="Helical" evidence="7">
    <location>
        <begin position="119"/>
        <end position="137"/>
    </location>
</feature>
<evidence type="ECO:0000313" key="9">
    <source>
        <dbReference type="Proteomes" id="UP001501326"/>
    </source>
</evidence>
<accession>A0ABN3UEH4</accession>
<dbReference type="HAMAP" id="MF_00902">
    <property type="entry name" value="TatC"/>
    <property type="match status" value="1"/>
</dbReference>